<feature type="region of interest" description="Disordered" evidence="1">
    <location>
        <begin position="176"/>
        <end position="213"/>
    </location>
</feature>
<keyword evidence="4" id="KW-1185">Reference proteome</keyword>
<comment type="caution">
    <text evidence="3">The sequence shown here is derived from an EMBL/GenBank/DDBJ whole genome shotgun (WGS) entry which is preliminary data.</text>
</comment>
<dbReference type="GeneID" id="30014330"/>
<feature type="compositionally biased region" description="Low complexity" evidence="1">
    <location>
        <begin position="240"/>
        <end position="249"/>
    </location>
</feature>
<feature type="region of interest" description="Disordered" evidence="1">
    <location>
        <begin position="240"/>
        <end position="261"/>
    </location>
</feature>
<keyword evidence="2" id="KW-0732">Signal</keyword>
<evidence type="ECO:0000313" key="3">
    <source>
        <dbReference type="EMBL" id="OAP56010.1"/>
    </source>
</evidence>
<organism evidence="3 4">
    <name type="scientific">Fonsecaea erecta</name>
    <dbReference type="NCBI Taxonomy" id="1367422"/>
    <lineage>
        <taxon>Eukaryota</taxon>
        <taxon>Fungi</taxon>
        <taxon>Dikarya</taxon>
        <taxon>Ascomycota</taxon>
        <taxon>Pezizomycotina</taxon>
        <taxon>Eurotiomycetes</taxon>
        <taxon>Chaetothyriomycetidae</taxon>
        <taxon>Chaetothyriales</taxon>
        <taxon>Herpotrichiellaceae</taxon>
        <taxon>Fonsecaea</taxon>
    </lineage>
</organism>
<sequence>MPRINNLPPLFPHRAQTPLARILVLVTLILLTLTPAATAQQYTNWTQLPACAQSCFSAALLQAFGSCGSILTGTGGNTTGEDDPPSTMLRRCICTDCAYRDTLGACLDSGCTAATANNDPGSVDGSLDLNDRVFCNASVAATVQMWDRNLIWAVGPGNGGGGASSGTSQGGVVWTCSSTSTSSTGSGNTGTGTAISRSSSSTLEPSAPPTTSTSTITAITTVATLTLATTAAPYQVTALSNSTSSATLTVPSDTGESDVSTSIWTSRSTDLSTTSRPVIVIPTTPVSFPSTTTTTTTTTGTTHSSSTTVSSSSSPSSSGGTGASSTTTTTTMGSSRAEPPVHPAVGLGILFAVLAGAPLIA</sequence>
<evidence type="ECO:0000256" key="1">
    <source>
        <dbReference type="SAM" id="MobiDB-lite"/>
    </source>
</evidence>
<dbReference type="RefSeq" id="XP_018689377.1">
    <property type="nucleotide sequence ID" value="XM_018841668.1"/>
</dbReference>
<evidence type="ECO:0000313" key="4">
    <source>
        <dbReference type="Proteomes" id="UP000078343"/>
    </source>
</evidence>
<evidence type="ECO:0008006" key="5">
    <source>
        <dbReference type="Google" id="ProtNLM"/>
    </source>
</evidence>
<accession>A0A178Z899</accession>
<feature type="region of interest" description="Disordered" evidence="1">
    <location>
        <begin position="282"/>
        <end position="339"/>
    </location>
</feature>
<name>A0A178Z899_9EURO</name>
<dbReference type="OrthoDB" id="4160397at2759"/>
<dbReference type="AlphaFoldDB" id="A0A178Z899"/>
<feature type="compositionally biased region" description="Polar residues" evidence="1">
    <location>
        <begin position="250"/>
        <end position="261"/>
    </location>
</feature>
<protein>
    <recommendedName>
        <fullName evidence="5">Extracellular membrane protein CFEM domain-containing protein</fullName>
    </recommendedName>
</protein>
<feature type="chain" id="PRO_5008098364" description="Extracellular membrane protein CFEM domain-containing protein" evidence="2">
    <location>
        <begin position="40"/>
        <end position="361"/>
    </location>
</feature>
<dbReference type="Proteomes" id="UP000078343">
    <property type="component" value="Unassembled WGS sequence"/>
</dbReference>
<feature type="signal peptide" evidence="2">
    <location>
        <begin position="1"/>
        <end position="39"/>
    </location>
</feature>
<dbReference type="STRING" id="1367422.A0A178Z899"/>
<feature type="compositionally biased region" description="Low complexity" evidence="1">
    <location>
        <begin position="282"/>
        <end position="335"/>
    </location>
</feature>
<dbReference type="EMBL" id="LVYI01000010">
    <property type="protein sequence ID" value="OAP56010.1"/>
    <property type="molecule type" value="Genomic_DNA"/>
</dbReference>
<reference evidence="3 4" key="1">
    <citation type="submission" date="2016-04" db="EMBL/GenBank/DDBJ databases">
        <title>Draft genome of Fonsecaea erecta CBS 125763.</title>
        <authorList>
            <person name="Weiss V.A."/>
            <person name="Vicente V.A."/>
            <person name="Raittz R.T."/>
            <person name="Moreno L.F."/>
            <person name="De Souza E.M."/>
            <person name="Pedrosa F.O."/>
            <person name="Steffens M.B."/>
            <person name="Faoro H."/>
            <person name="Tadra-Sfeir M.Z."/>
            <person name="Najafzadeh M.J."/>
            <person name="Felipe M.S."/>
            <person name="Teixeira M."/>
            <person name="Sun J."/>
            <person name="Xi L."/>
            <person name="Gomes R."/>
            <person name="De Azevedo C.M."/>
            <person name="Salgado C.G."/>
            <person name="Da Silva M.B."/>
            <person name="Nascimento M.F."/>
            <person name="Queiroz-Telles F."/>
            <person name="Attili D.S."/>
            <person name="Gorbushina A."/>
        </authorList>
    </citation>
    <scope>NUCLEOTIDE SEQUENCE [LARGE SCALE GENOMIC DNA]</scope>
    <source>
        <strain evidence="3 4">CBS 125763</strain>
    </source>
</reference>
<gene>
    <name evidence="3" type="ORF">AYL99_10162</name>
</gene>
<proteinExistence type="predicted"/>
<evidence type="ECO:0000256" key="2">
    <source>
        <dbReference type="SAM" id="SignalP"/>
    </source>
</evidence>